<evidence type="ECO:0000313" key="4">
    <source>
        <dbReference type="Proteomes" id="UP000198636"/>
    </source>
</evidence>
<dbReference type="CDD" id="cd00995">
    <property type="entry name" value="PBP2_NikA_DppA_OppA_like"/>
    <property type="match status" value="1"/>
</dbReference>
<dbReference type="Pfam" id="PF00496">
    <property type="entry name" value="SBP_bac_5"/>
    <property type="match status" value="1"/>
</dbReference>
<dbReference type="PROSITE" id="PS01040">
    <property type="entry name" value="SBP_BACTERIAL_5"/>
    <property type="match status" value="1"/>
</dbReference>
<proteinExistence type="predicted"/>
<dbReference type="EMBL" id="FMUS01000032">
    <property type="protein sequence ID" value="SCZ04819.1"/>
    <property type="molecule type" value="Genomic_DNA"/>
</dbReference>
<protein>
    <submittedName>
        <fullName evidence="3">Peptide/nickel transport system substrate-binding protein</fullName>
    </submittedName>
</protein>
<dbReference type="Proteomes" id="UP000198636">
    <property type="component" value="Unassembled WGS sequence"/>
</dbReference>
<dbReference type="AlphaFoldDB" id="A0A1G5KY03"/>
<sequence length="551" mass="63014">MIKRVTLSIFLVIVLLITACGGKEVVGPDNDVEMGDLVPSITILSSLPEANMVNYEMAQELVEELQKLGVDIKAEPTDFAVLLDRLYGEEGDYDAYTIGWSGRVERLDPDMFIHSINHSDNADPGGNNTNRYRNSAFDALADAQRQEMDINKRREYVFQAQQILAEDVPNITLYSRANVQVYDKERFDNVVNIPGEGLFNEWTPMWINPLTEDKILRVASNINLDTLNPLAAKSVYEWRNLRLIYDKLVRLSPEIEPIPWAATGWDVVNDTTIDIHLRDDMKFHDGVQVTAEDVKYTYELFIDRKVEYFASFLAPIDSIEITDENTVRFGLKYPYAPFITNTLTQIPILPKHIWENIDDPNEYANEKPIGSGPFIFENFRRGEELVVKTNKEYFEEIKIDGYIFNIFASPEGVLTALELHNIDMVSYDLVPAHIDLIKNNDGGKYNHLEMTEAQDIGFFYIGFNLDREPFNNKDFRIALSYLVDYDLALDVHLNGYGSRGGGGLVINAANEYWYNPAVPIYDTYDPERAKEILEEAGFTWDSNGKLRMPKE</sequence>
<gene>
    <name evidence="3" type="ORF">SAMN03080606_03826</name>
</gene>
<dbReference type="GO" id="GO:0015833">
    <property type="term" value="P:peptide transport"/>
    <property type="evidence" value="ECO:0007669"/>
    <property type="project" value="TreeGrafter"/>
</dbReference>
<dbReference type="OrthoDB" id="9772924at2"/>
<dbReference type="PANTHER" id="PTHR30290">
    <property type="entry name" value="PERIPLASMIC BINDING COMPONENT OF ABC TRANSPORTER"/>
    <property type="match status" value="1"/>
</dbReference>
<evidence type="ECO:0000313" key="3">
    <source>
        <dbReference type="EMBL" id="SCZ04819.1"/>
    </source>
</evidence>
<dbReference type="InterPro" id="IPR023765">
    <property type="entry name" value="SBP_5_CS"/>
</dbReference>
<dbReference type="SUPFAM" id="SSF53850">
    <property type="entry name" value="Periplasmic binding protein-like II"/>
    <property type="match status" value="2"/>
</dbReference>
<dbReference type="GO" id="GO:1904680">
    <property type="term" value="F:peptide transmembrane transporter activity"/>
    <property type="evidence" value="ECO:0007669"/>
    <property type="project" value="TreeGrafter"/>
</dbReference>
<reference evidence="3 4" key="1">
    <citation type="submission" date="2016-10" db="EMBL/GenBank/DDBJ databases">
        <authorList>
            <person name="de Groot N.N."/>
        </authorList>
    </citation>
    <scope>NUCLEOTIDE SEQUENCE [LARGE SCALE GENOMIC DNA]</scope>
    <source>
        <strain evidence="3 4">DSM 18978</strain>
    </source>
</reference>
<dbReference type="RefSeq" id="WP_091546863.1">
    <property type="nucleotide sequence ID" value="NZ_FMUS01000032.1"/>
</dbReference>
<comment type="subcellular location">
    <subcellularLocation>
        <location evidence="1">Cell membrane</location>
        <topology evidence="1">Lipid-anchor</topology>
    </subcellularLocation>
</comment>
<dbReference type="GO" id="GO:0005886">
    <property type="term" value="C:plasma membrane"/>
    <property type="evidence" value="ECO:0007669"/>
    <property type="project" value="UniProtKB-SubCell"/>
</dbReference>
<organism evidence="3 4">
    <name type="scientific">Alkaliphilus peptidifermentans DSM 18978</name>
    <dbReference type="NCBI Taxonomy" id="1120976"/>
    <lineage>
        <taxon>Bacteria</taxon>
        <taxon>Bacillati</taxon>
        <taxon>Bacillota</taxon>
        <taxon>Clostridia</taxon>
        <taxon>Peptostreptococcales</taxon>
        <taxon>Natronincolaceae</taxon>
        <taxon>Alkaliphilus</taxon>
    </lineage>
</organism>
<feature type="domain" description="Solute-binding protein family 5" evidence="2">
    <location>
        <begin position="256"/>
        <end position="547"/>
    </location>
</feature>
<dbReference type="STRING" id="1120976.SAMN03080606_03826"/>
<dbReference type="Gene3D" id="3.10.105.10">
    <property type="entry name" value="Dipeptide-binding Protein, Domain 3"/>
    <property type="match status" value="2"/>
</dbReference>
<dbReference type="InterPro" id="IPR000914">
    <property type="entry name" value="SBP_5_dom"/>
</dbReference>
<evidence type="ECO:0000259" key="2">
    <source>
        <dbReference type="Pfam" id="PF00496"/>
    </source>
</evidence>
<dbReference type="PROSITE" id="PS51257">
    <property type="entry name" value="PROKAR_LIPOPROTEIN"/>
    <property type="match status" value="1"/>
</dbReference>
<evidence type="ECO:0000256" key="1">
    <source>
        <dbReference type="ARBA" id="ARBA00004193"/>
    </source>
</evidence>
<keyword evidence="4" id="KW-1185">Reference proteome</keyword>
<dbReference type="InterPro" id="IPR039424">
    <property type="entry name" value="SBP_5"/>
</dbReference>
<dbReference type="Gene3D" id="3.40.190.10">
    <property type="entry name" value="Periplasmic binding protein-like II"/>
    <property type="match status" value="1"/>
</dbReference>
<accession>A0A1G5KY03</accession>
<name>A0A1G5KY03_9FIRM</name>